<protein>
    <submittedName>
        <fullName evidence="1">Uncharacterized protein</fullName>
    </submittedName>
</protein>
<evidence type="ECO:0000313" key="1">
    <source>
        <dbReference type="EMBL" id="KAG7315864.1"/>
    </source>
</evidence>
<gene>
    <name evidence="1" type="ORF">KOW79_020730</name>
</gene>
<dbReference type="OrthoDB" id="10423148at2759"/>
<comment type="caution">
    <text evidence="1">The sequence shown here is derived from an EMBL/GenBank/DDBJ whole genome shotgun (WGS) entry which is preliminary data.</text>
</comment>
<name>A0A9D3N4K9_9TELE</name>
<reference evidence="1 2" key="1">
    <citation type="submission" date="2021-06" db="EMBL/GenBank/DDBJ databases">
        <title>Chromosome-level genome assembly of the red-tail catfish (Hemibagrus wyckioides).</title>
        <authorList>
            <person name="Shao F."/>
        </authorList>
    </citation>
    <scope>NUCLEOTIDE SEQUENCE [LARGE SCALE GENOMIC DNA]</scope>
    <source>
        <strain evidence="1">EC202008001</strain>
        <tissue evidence="1">Blood</tissue>
    </source>
</reference>
<dbReference type="Proteomes" id="UP000824219">
    <property type="component" value="Linkage Group LG26"/>
</dbReference>
<accession>A0A9D3N4K9</accession>
<dbReference type="AlphaFoldDB" id="A0A9D3N4K9"/>
<evidence type="ECO:0000313" key="2">
    <source>
        <dbReference type="Proteomes" id="UP000824219"/>
    </source>
</evidence>
<dbReference type="EMBL" id="JAHKSW010000026">
    <property type="protein sequence ID" value="KAG7315864.1"/>
    <property type="molecule type" value="Genomic_DNA"/>
</dbReference>
<organism evidence="1 2">
    <name type="scientific">Hemibagrus wyckioides</name>
    <dbReference type="NCBI Taxonomy" id="337641"/>
    <lineage>
        <taxon>Eukaryota</taxon>
        <taxon>Metazoa</taxon>
        <taxon>Chordata</taxon>
        <taxon>Craniata</taxon>
        <taxon>Vertebrata</taxon>
        <taxon>Euteleostomi</taxon>
        <taxon>Actinopterygii</taxon>
        <taxon>Neopterygii</taxon>
        <taxon>Teleostei</taxon>
        <taxon>Ostariophysi</taxon>
        <taxon>Siluriformes</taxon>
        <taxon>Bagridae</taxon>
        <taxon>Hemibagrus</taxon>
    </lineage>
</organism>
<keyword evidence="2" id="KW-1185">Reference proteome</keyword>
<sequence>MLQRGRGQAGRREVVYCTTELFFPSGFSVEGSALSVWEPGWVDIITRPIKLSCGSSSVLSVQSAVEYETSEVQASEELKWSVRPALGGPGALNKAEEKEEARGEPQGAIVALLALQAKRETAGLQEPNKTAQTLQSCCCTENVDFFCFSG</sequence>
<proteinExistence type="predicted"/>